<dbReference type="InterPro" id="IPR050834">
    <property type="entry name" value="Glycosyltransf_2"/>
</dbReference>
<proteinExistence type="predicted"/>
<evidence type="ECO:0000313" key="4">
    <source>
        <dbReference type="Proteomes" id="UP001211204"/>
    </source>
</evidence>
<keyword evidence="4" id="KW-1185">Reference proteome</keyword>
<dbReference type="SUPFAM" id="SSF53448">
    <property type="entry name" value="Nucleotide-diphospho-sugar transferases"/>
    <property type="match status" value="1"/>
</dbReference>
<sequence length="317" mass="37074">MLLTIAIPTFNRPELLEESIKSAINQTTELNYEILISDNCSEKKNLLKIKQIIRNLEFQNIRLLENSENIGMYNNWNRCLEYSLGEYVTILNDDDLLDKNYVKEMCAYISGGRLIACRSSNFGDLQWAEIEKNNFLSKFHSPFMKPKSLTSKVGFREIFKGNPVSGSLGALFNRNEALRIGGFDIAMRMSADYDFYVRYSQNNEFIILNKTLGLYRYHDNETFKLGVLESFVDDTYIIRKKFCEYSLPNFTKPWYTFAINLHRNIQIRRYQKLFPKIFTYQTRNDGLVKAIAKINNINLLRIILYLIVSILSVLSKK</sequence>
<dbReference type="EMBL" id="AP026974">
    <property type="protein sequence ID" value="BDT78453.1"/>
    <property type="molecule type" value="Genomic_DNA"/>
</dbReference>
<evidence type="ECO:0000256" key="1">
    <source>
        <dbReference type="SAM" id="Phobius"/>
    </source>
</evidence>
<dbReference type="InterPro" id="IPR029044">
    <property type="entry name" value="Nucleotide-diphossugar_trans"/>
</dbReference>
<accession>A0ABM8CKT0</accession>
<dbReference type="PANTHER" id="PTHR43685">
    <property type="entry name" value="GLYCOSYLTRANSFERASE"/>
    <property type="match status" value="1"/>
</dbReference>
<evidence type="ECO:0000259" key="2">
    <source>
        <dbReference type="Pfam" id="PF00535"/>
    </source>
</evidence>
<dbReference type="PANTHER" id="PTHR43685:SF2">
    <property type="entry name" value="GLYCOSYLTRANSFERASE 2-LIKE DOMAIN-CONTAINING PROTEIN"/>
    <property type="match status" value="1"/>
</dbReference>
<keyword evidence="1" id="KW-1133">Transmembrane helix</keyword>
<dbReference type="Gene3D" id="3.90.550.10">
    <property type="entry name" value="Spore Coat Polysaccharide Biosynthesis Protein SpsA, Chain A"/>
    <property type="match status" value="1"/>
</dbReference>
<organism evidence="3 4">
    <name type="scientific">Polynucleobacter yangtzensis</name>
    <dbReference type="NCBI Taxonomy" id="1743159"/>
    <lineage>
        <taxon>Bacteria</taxon>
        <taxon>Pseudomonadati</taxon>
        <taxon>Pseudomonadota</taxon>
        <taxon>Betaproteobacteria</taxon>
        <taxon>Burkholderiales</taxon>
        <taxon>Burkholderiaceae</taxon>
        <taxon>Polynucleobacter</taxon>
    </lineage>
</organism>
<gene>
    <name evidence="3" type="ORF">PKF032_03410</name>
</gene>
<dbReference type="Pfam" id="PF00535">
    <property type="entry name" value="Glycos_transf_2"/>
    <property type="match status" value="1"/>
</dbReference>
<dbReference type="InterPro" id="IPR001173">
    <property type="entry name" value="Glyco_trans_2-like"/>
</dbReference>
<dbReference type="RefSeq" id="WP_281745658.1">
    <property type="nucleotide sequence ID" value="NZ_AP026974.1"/>
</dbReference>
<feature type="transmembrane region" description="Helical" evidence="1">
    <location>
        <begin position="297"/>
        <end position="314"/>
    </location>
</feature>
<reference evidence="3 4" key="1">
    <citation type="submission" date="2022-11" db="EMBL/GenBank/DDBJ databases">
        <title>Complete Genome Sequences of three Polynucleobacter sp. Subcluster PnecC Strains KF022, KF023, and KF032 Isolated from a Shallow Eutrophic Lake in Japan.</title>
        <authorList>
            <person name="Ogata Y."/>
            <person name="Watanabe K."/>
            <person name="Takemine S."/>
            <person name="Shindo C."/>
            <person name="Kurokawa R."/>
            <person name="Suda W."/>
        </authorList>
    </citation>
    <scope>NUCLEOTIDE SEQUENCE [LARGE SCALE GENOMIC DNA]</scope>
    <source>
        <strain evidence="3 4">KF032</strain>
    </source>
</reference>
<keyword evidence="1" id="KW-0472">Membrane</keyword>
<protein>
    <recommendedName>
        <fullName evidence="2">Glycosyltransferase 2-like domain-containing protein</fullName>
    </recommendedName>
</protein>
<feature type="domain" description="Glycosyltransferase 2-like" evidence="2">
    <location>
        <begin position="4"/>
        <end position="133"/>
    </location>
</feature>
<name>A0ABM8CKT0_9BURK</name>
<dbReference type="Proteomes" id="UP001211204">
    <property type="component" value="Chromosome"/>
</dbReference>
<keyword evidence="1" id="KW-0812">Transmembrane</keyword>
<evidence type="ECO:0000313" key="3">
    <source>
        <dbReference type="EMBL" id="BDT78453.1"/>
    </source>
</evidence>